<dbReference type="AlphaFoldDB" id="A0A0N8KF10"/>
<evidence type="ECO:0000313" key="2">
    <source>
        <dbReference type="Proteomes" id="UP000050421"/>
    </source>
</evidence>
<dbReference type="EMBL" id="LJXT01000113">
    <property type="protein sequence ID" value="KPQ12834.1"/>
    <property type="molecule type" value="Genomic_DNA"/>
</dbReference>
<comment type="caution">
    <text evidence="1">The sequence shown here is derived from an EMBL/GenBank/DDBJ whole genome shotgun (WGS) entry which is preliminary data.</text>
</comment>
<dbReference type="Proteomes" id="UP000050421">
    <property type="component" value="Unassembled WGS sequence"/>
</dbReference>
<sequence>MIKRDFSSIVDTLQWHALNQTADLHRIYVNDSLISVNGWAKYRLAGSGQRVYQSLIDVSFLSPGRYQIRVEKLMLRDPLFGSDTDLRVLKNWSVFEFIKL</sequence>
<organism evidence="1 2">
    <name type="scientific">Algoriphagus marincola HL-49</name>
    <dbReference type="NCBI Taxonomy" id="1305737"/>
    <lineage>
        <taxon>Bacteria</taxon>
        <taxon>Pseudomonadati</taxon>
        <taxon>Bacteroidota</taxon>
        <taxon>Cytophagia</taxon>
        <taxon>Cytophagales</taxon>
        <taxon>Cyclobacteriaceae</taxon>
        <taxon>Algoriphagus</taxon>
    </lineage>
</organism>
<evidence type="ECO:0000313" key="1">
    <source>
        <dbReference type="EMBL" id="KPQ12834.1"/>
    </source>
</evidence>
<dbReference type="PATRIC" id="fig|1305737.6.peg.3682"/>
<proteinExistence type="predicted"/>
<name>A0A0N8KF10_9BACT</name>
<protein>
    <submittedName>
        <fullName evidence="1">Uncharacterized protein</fullName>
    </submittedName>
</protein>
<accession>A0A0N8KF10</accession>
<dbReference type="STRING" id="1305737.GCA_000526355_03123"/>
<gene>
    <name evidence="1" type="ORF">HLUCCX10_14670</name>
</gene>
<reference evidence="1 2" key="1">
    <citation type="submission" date="2015-09" db="EMBL/GenBank/DDBJ databases">
        <title>Identification and resolution of microdiversity through metagenomic sequencing of parallel consortia.</title>
        <authorList>
            <person name="Nelson W.C."/>
            <person name="Romine M.F."/>
            <person name="Lindemann S.R."/>
        </authorList>
    </citation>
    <scope>NUCLEOTIDE SEQUENCE [LARGE SCALE GENOMIC DNA]</scope>
    <source>
        <strain evidence="1">HL-49</strain>
    </source>
</reference>